<evidence type="ECO:0000259" key="9">
    <source>
        <dbReference type="Pfam" id="PF21114"/>
    </source>
</evidence>
<feature type="domain" description="Discoidin" evidence="9">
    <location>
        <begin position="3"/>
        <end position="116"/>
    </location>
</feature>
<evidence type="ECO:0000256" key="7">
    <source>
        <dbReference type="ARBA" id="ARBA00023180"/>
    </source>
</evidence>
<comment type="subcellular location">
    <subcellularLocation>
        <location evidence="1">Membrane</location>
        <topology evidence="1">Single-pass type I membrane protein</topology>
    </subcellularLocation>
</comment>
<evidence type="ECO:0000313" key="10">
    <source>
        <dbReference type="EMBL" id="KAK1116704.1"/>
    </source>
</evidence>
<protein>
    <recommendedName>
        <fullName evidence="9">Discoidin domain-containing protein</fullName>
    </recommendedName>
</protein>
<dbReference type="AlphaFoldDB" id="A0AA40FD27"/>
<keyword evidence="3" id="KW-0732">Signal</keyword>
<dbReference type="Proteomes" id="UP001177670">
    <property type="component" value="Unassembled WGS sequence"/>
</dbReference>
<dbReference type="InterPro" id="IPR048525">
    <property type="entry name" value="DDR1-2_DS-like"/>
</dbReference>
<feature type="region of interest" description="Disordered" evidence="8">
    <location>
        <begin position="120"/>
        <end position="151"/>
    </location>
</feature>
<keyword evidence="11" id="KW-1185">Reference proteome</keyword>
<dbReference type="EMBL" id="JAHYIQ010000064">
    <property type="protein sequence ID" value="KAK1116704.1"/>
    <property type="molecule type" value="Genomic_DNA"/>
</dbReference>
<name>A0AA40FD27_9HYME</name>
<proteinExistence type="predicted"/>
<evidence type="ECO:0000256" key="8">
    <source>
        <dbReference type="SAM" id="MobiDB-lite"/>
    </source>
</evidence>
<comment type="caution">
    <text evidence="10">The sequence shown here is derived from an EMBL/GenBank/DDBJ whole genome shotgun (WGS) entry which is preliminary data.</text>
</comment>
<organism evidence="10 11">
    <name type="scientific">Melipona bicolor</name>
    <dbReference type="NCBI Taxonomy" id="60889"/>
    <lineage>
        <taxon>Eukaryota</taxon>
        <taxon>Metazoa</taxon>
        <taxon>Ecdysozoa</taxon>
        <taxon>Arthropoda</taxon>
        <taxon>Hexapoda</taxon>
        <taxon>Insecta</taxon>
        <taxon>Pterygota</taxon>
        <taxon>Neoptera</taxon>
        <taxon>Endopterygota</taxon>
        <taxon>Hymenoptera</taxon>
        <taxon>Apocrita</taxon>
        <taxon>Aculeata</taxon>
        <taxon>Apoidea</taxon>
        <taxon>Anthophila</taxon>
        <taxon>Apidae</taxon>
        <taxon>Melipona</taxon>
    </lineage>
</organism>
<evidence type="ECO:0000256" key="2">
    <source>
        <dbReference type="ARBA" id="ARBA00022692"/>
    </source>
</evidence>
<evidence type="ECO:0000313" key="11">
    <source>
        <dbReference type="Proteomes" id="UP001177670"/>
    </source>
</evidence>
<dbReference type="GO" id="GO:0016020">
    <property type="term" value="C:membrane"/>
    <property type="evidence" value="ECO:0007669"/>
    <property type="project" value="UniProtKB-SubCell"/>
</dbReference>
<sequence>MFEGTGWVAWMRDTFVDDYVELVFEFEVAWIFEAVHIYTNNYFSRDVQVFSKADVWFSVDGATYEEEPLSYSYIPDIVLENARNVSIGLHEHHGRFVKMHLYFAGRWIMISEVTFEGTNPYENTTEESASEFSNREIPMNPEVDLNLQTSK</sequence>
<dbReference type="Gene3D" id="2.60.120.1190">
    <property type="match status" value="1"/>
</dbReference>
<keyword evidence="4" id="KW-1133">Transmembrane helix</keyword>
<gene>
    <name evidence="10" type="ORF">K0M31_018167</name>
</gene>
<evidence type="ECO:0000256" key="6">
    <source>
        <dbReference type="ARBA" id="ARBA00023157"/>
    </source>
</evidence>
<accession>A0AA40FD27</accession>
<evidence type="ECO:0000256" key="1">
    <source>
        <dbReference type="ARBA" id="ARBA00004479"/>
    </source>
</evidence>
<keyword evidence="2" id="KW-0812">Transmembrane</keyword>
<evidence type="ECO:0000256" key="4">
    <source>
        <dbReference type="ARBA" id="ARBA00022989"/>
    </source>
</evidence>
<reference evidence="10" key="1">
    <citation type="submission" date="2021-10" db="EMBL/GenBank/DDBJ databases">
        <title>Melipona bicolor Genome sequencing and assembly.</title>
        <authorList>
            <person name="Araujo N.S."/>
            <person name="Arias M.C."/>
        </authorList>
    </citation>
    <scope>NUCLEOTIDE SEQUENCE</scope>
    <source>
        <strain evidence="10">USP_2M_L1-L4_2017</strain>
        <tissue evidence="10">Whole body</tissue>
    </source>
</reference>
<evidence type="ECO:0000256" key="3">
    <source>
        <dbReference type="ARBA" id="ARBA00022729"/>
    </source>
</evidence>
<dbReference type="Pfam" id="PF21114">
    <property type="entry name" value="DDR1-2_DS-like"/>
    <property type="match status" value="1"/>
</dbReference>
<keyword evidence="5" id="KW-0472">Membrane</keyword>
<keyword evidence="7" id="KW-0325">Glycoprotein</keyword>
<evidence type="ECO:0000256" key="5">
    <source>
        <dbReference type="ARBA" id="ARBA00023136"/>
    </source>
</evidence>
<keyword evidence="6" id="KW-1015">Disulfide bond</keyword>